<feature type="transmembrane region" description="Helical" evidence="8">
    <location>
        <begin position="581"/>
        <end position="601"/>
    </location>
</feature>
<organism evidence="9 10">
    <name type="scientific">Mortierella alpina</name>
    <name type="common">Oleaginous fungus</name>
    <name type="synonym">Mortierella renispora</name>
    <dbReference type="NCBI Taxonomy" id="64518"/>
    <lineage>
        <taxon>Eukaryota</taxon>
        <taxon>Fungi</taxon>
        <taxon>Fungi incertae sedis</taxon>
        <taxon>Mucoromycota</taxon>
        <taxon>Mortierellomycotina</taxon>
        <taxon>Mortierellomycetes</taxon>
        <taxon>Mortierellales</taxon>
        <taxon>Mortierellaceae</taxon>
        <taxon>Mortierella</taxon>
    </lineage>
</organism>
<feature type="transmembrane region" description="Helical" evidence="8">
    <location>
        <begin position="607"/>
        <end position="626"/>
    </location>
</feature>
<dbReference type="GO" id="GO:0000329">
    <property type="term" value="C:fungal-type vacuole membrane"/>
    <property type="evidence" value="ECO:0007669"/>
    <property type="project" value="TreeGrafter"/>
</dbReference>
<feature type="transmembrane region" description="Helical" evidence="8">
    <location>
        <begin position="250"/>
        <end position="268"/>
    </location>
</feature>
<evidence type="ECO:0000256" key="4">
    <source>
        <dbReference type="ARBA" id="ARBA00022692"/>
    </source>
</evidence>
<evidence type="ECO:0000256" key="5">
    <source>
        <dbReference type="ARBA" id="ARBA00022989"/>
    </source>
</evidence>
<feature type="transmembrane region" description="Helical" evidence="8">
    <location>
        <begin position="499"/>
        <end position="526"/>
    </location>
</feature>
<feature type="transmembrane region" description="Helical" evidence="8">
    <location>
        <begin position="454"/>
        <end position="479"/>
    </location>
</feature>
<feature type="transmembrane region" description="Helical" evidence="8">
    <location>
        <begin position="792"/>
        <end position="809"/>
    </location>
</feature>
<feature type="transmembrane region" description="Helical" evidence="8">
    <location>
        <begin position="753"/>
        <end position="771"/>
    </location>
</feature>
<feature type="transmembrane region" description="Helical" evidence="8">
    <location>
        <begin position="203"/>
        <end position="230"/>
    </location>
</feature>
<evidence type="ECO:0000256" key="6">
    <source>
        <dbReference type="ARBA" id="ARBA00023136"/>
    </source>
</evidence>
<feature type="transmembrane region" description="Helical" evidence="8">
    <location>
        <begin position="847"/>
        <end position="870"/>
    </location>
</feature>
<name>A0A9P8A3R0_MORAP</name>
<reference evidence="9" key="1">
    <citation type="submission" date="2021-07" db="EMBL/GenBank/DDBJ databases">
        <title>Draft genome of Mortierella alpina, strain LL118, isolated from an aspen leaf litter sample.</title>
        <authorList>
            <person name="Yang S."/>
            <person name="Vinatzer B.A."/>
        </authorList>
    </citation>
    <scope>NUCLEOTIDE SEQUENCE</scope>
    <source>
        <strain evidence="9">LL118</strain>
    </source>
</reference>
<proteinExistence type="inferred from homology"/>
<sequence>MPRARCTISHQYKAKALSLPCCFFSLLHPHLTALPVDPLLLSLSLSLSLSIHPSLRSFLLFLLASIHSLCCLSSLHLLFSFTSPALAASHSLRIRLPYCRIFTMATAVDTPADLQLQQQPSSPTQINEDFPHADLPHFTWRAVVVGILIGTLLCFTNMYFGLQTGWISMMSLQSSLLGFALFKGAKRYLKVPFGPAENIVLQSVAVATGTMPLAAGFVGIIPALQMMTLADNPATATSAGGPFFLSTGNMILWSLAIAFFGVFIAVPLRRQVIIKEKLPFPSGTATAQMIGVLHNTPLVHRGPVRRIVSGDTDSLHTTTDEGIRRRRKPYSDEKEADEEQALDAGTPPHKQPLGQVAPVDYDRNGEEAPVEIKGENGENFTLSKEFLQDDNWRLNMIALGVSFGISALYTLLSYFFPVVASVPVFDWLSGMTVSVAGTWQWFLTPSFSYVGQGVIMGFPTTASMLLGCVVGWGILSPIVTKKQWVTGPVGSSTTGARGWILWISLGVMIAEAIVSLLGVIVLSLIAHYRRRVRETRRAERRAALEASAASRGTEADAFSVENEDDDEDEDAPIDQLVPLKLWVCGLLLSTAICLLLIWVVFKDQHMPVYATLLAVFLGCILSVLGVRALGSTDLNPVSGIGKVSQFVFAGVVPGGIVANLIAGGIAEAGAQQAGDLMQDLKTGHLLAASPKAQFYAQLIGSLASVFISTGVYKLYSSAYELPGPEFAVPTAKVWLDLARLVNGHSLPYNTAPFIWGFAAFFAVLTLITVIYSDVAFLKSRSPHGSTRGRPRWVSWIPSGIAFAIGMYNLPNFTLARFVGGVVSLWWDWHCKKYAQDRTAKYAKLGRVFLIIIASGFVLGEGTFSILNLILKTAKVHSASCVGCYQSACSCN</sequence>
<dbReference type="InterPro" id="IPR045035">
    <property type="entry name" value="YSL-like"/>
</dbReference>
<evidence type="ECO:0000256" key="7">
    <source>
        <dbReference type="SAM" id="MobiDB-lite"/>
    </source>
</evidence>
<evidence type="ECO:0008006" key="11">
    <source>
        <dbReference type="Google" id="ProtNLM"/>
    </source>
</evidence>
<dbReference type="GO" id="GO:0035673">
    <property type="term" value="F:oligopeptide transmembrane transporter activity"/>
    <property type="evidence" value="ECO:0007669"/>
    <property type="project" value="InterPro"/>
</dbReference>
<feature type="transmembrane region" description="Helical" evidence="8">
    <location>
        <begin position="57"/>
        <end position="79"/>
    </location>
</feature>
<dbReference type="AlphaFoldDB" id="A0A9P8A3R0"/>
<dbReference type="PANTHER" id="PTHR31645">
    <property type="entry name" value="OLIGOPEPTIDE TRANSPORTER YGL114W-RELATED"/>
    <property type="match status" value="1"/>
</dbReference>
<dbReference type="Proteomes" id="UP000717515">
    <property type="component" value="Unassembled WGS sequence"/>
</dbReference>
<keyword evidence="4 8" id="KW-0812">Transmembrane</keyword>
<gene>
    <name evidence="9" type="ORF">KVV02_004587</name>
</gene>
<dbReference type="InterPro" id="IPR004813">
    <property type="entry name" value="OPT"/>
</dbReference>
<evidence type="ECO:0000256" key="1">
    <source>
        <dbReference type="ARBA" id="ARBA00004141"/>
    </source>
</evidence>
<keyword evidence="5 8" id="KW-1133">Transmembrane helix</keyword>
<feature type="transmembrane region" description="Helical" evidence="8">
    <location>
        <begin position="694"/>
        <end position="715"/>
    </location>
</feature>
<comment type="similarity">
    <text evidence="2">Belongs to the oligopeptide OPT transporter family.</text>
</comment>
<dbReference type="Pfam" id="PF03169">
    <property type="entry name" value="OPT"/>
    <property type="match status" value="1"/>
</dbReference>
<protein>
    <recommendedName>
        <fullName evidence="11">Oligopeptide transporter</fullName>
    </recommendedName>
</protein>
<keyword evidence="6 8" id="KW-0472">Membrane</keyword>
<evidence type="ECO:0000313" key="9">
    <source>
        <dbReference type="EMBL" id="KAG9324298.1"/>
    </source>
</evidence>
<evidence type="ECO:0000256" key="3">
    <source>
        <dbReference type="ARBA" id="ARBA00022448"/>
    </source>
</evidence>
<feature type="transmembrane region" description="Helical" evidence="8">
    <location>
        <begin position="394"/>
        <end position="416"/>
    </location>
</feature>
<evidence type="ECO:0000256" key="2">
    <source>
        <dbReference type="ARBA" id="ARBA00008807"/>
    </source>
</evidence>
<feature type="transmembrane region" description="Helical" evidence="8">
    <location>
        <begin position="138"/>
        <end position="160"/>
    </location>
</feature>
<dbReference type="PANTHER" id="PTHR31645:SF0">
    <property type="entry name" value="OLIGOPEPTIDE TRANSPORTER YGL114W-RELATED"/>
    <property type="match status" value="1"/>
</dbReference>
<dbReference type="NCBIfam" id="TIGR00728">
    <property type="entry name" value="OPT_sfam"/>
    <property type="match status" value="1"/>
</dbReference>
<evidence type="ECO:0000256" key="8">
    <source>
        <dbReference type="SAM" id="Phobius"/>
    </source>
</evidence>
<accession>A0A9P8A3R0</accession>
<feature type="region of interest" description="Disordered" evidence="7">
    <location>
        <begin position="309"/>
        <end position="358"/>
    </location>
</feature>
<feature type="compositionally biased region" description="Basic and acidic residues" evidence="7">
    <location>
        <begin position="318"/>
        <end position="333"/>
    </location>
</feature>
<comment type="caution">
    <text evidence="9">The sequence shown here is derived from an EMBL/GenBank/DDBJ whole genome shotgun (WGS) entry which is preliminary data.</text>
</comment>
<evidence type="ECO:0000313" key="10">
    <source>
        <dbReference type="Proteomes" id="UP000717515"/>
    </source>
</evidence>
<comment type="subcellular location">
    <subcellularLocation>
        <location evidence="1">Membrane</location>
        <topology evidence="1">Multi-pass membrane protein</topology>
    </subcellularLocation>
</comment>
<dbReference type="EMBL" id="JAIFTL010000071">
    <property type="protein sequence ID" value="KAG9324298.1"/>
    <property type="molecule type" value="Genomic_DNA"/>
</dbReference>
<keyword evidence="3" id="KW-0813">Transport</keyword>